<keyword evidence="2" id="KW-0732">Signal</keyword>
<keyword evidence="5 7" id="KW-0443">Lipid metabolism</keyword>
<dbReference type="InterPro" id="IPR007000">
    <property type="entry name" value="PLipase_B-like"/>
</dbReference>
<comment type="function">
    <text evidence="7">Putative phospholipase.</text>
</comment>
<evidence type="ECO:0000256" key="5">
    <source>
        <dbReference type="ARBA" id="ARBA00023098"/>
    </source>
</evidence>
<evidence type="ECO:0000313" key="9">
    <source>
        <dbReference type="Proteomes" id="UP000270924"/>
    </source>
</evidence>
<dbReference type="Pfam" id="PF04916">
    <property type="entry name" value="Phospholip_B"/>
    <property type="match status" value="1"/>
</dbReference>
<evidence type="ECO:0000256" key="3">
    <source>
        <dbReference type="ARBA" id="ARBA00022801"/>
    </source>
</evidence>
<dbReference type="FunCoup" id="A0A3P7FS09">
    <property type="interactions" value="350"/>
</dbReference>
<reference evidence="8 9" key="1">
    <citation type="submission" date="2018-11" db="EMBL/GenBank/DDBJ databases">
        <authorList>
            <consortium name="Pathogen Informatics"/>
        </authorList>
    </citation>
    <scope>NUCLEOTIDE SEQUENCE [LARGE SCALE GENOMIC DNA]</scope>
</reference>
<comment type="similarity">
    <text evidence="1 7">Belongs to the phospholipase B-like family.</text>
</comment>
<dbReference type="EMBL" id="UYWW01004244">
    <property type="protein sequence ID" value="VDM13372.1"/>
    <property type="molecule type" value="Genomic_DNA"/>
</dbReference>
<dbReference type="GO" id="GO:0005576">
    <property type="term" value="C:extracellular region"/>
    <property type="evidence" value="ECO:0007669"/>
    <property type="project" value="TreeGrafter"/>
</dbReference>
<gene>
    <name evidence="8" type="ORF">WBA_LOCUS6758</name>
</gene>
<dbReference type="OrthoDB" id="443524at2759"/>
<name>A0A3P7FS09_WUCBA</name>
<dbReference type="GO" id="GO:0004620">
    <property type="term" value="F:phospholipase activity"/>
    <property type="evidence" value="ECO:0007669"/>
    <property type="project" value="InterPro"/>
</dbReference>
<sequence>MRYNNSHIRFFFFFFQDDYYEYLSACRKKDSNILYTNNGTKCDKGIQVALGRFRNAVNETGWGIFEVETFNGVDEITQAFAAGLLEGILTRQLIKYHCRNTLEGMCNGKKEYCNKLFAYLSKNLNWIKHTVRKKREIDIYWKQVNLTFAQLTGMNHGYLKKTSTIYKPIISFELTPIYMIQLAGDLIDLRKIFGKNKSDASHCSGLVKLAPDNADLFIAHVTMSGYETMNRILKFYKFAFALFIIEKEKIPGYATSFSSYPGSLISLDDFILASSGLAIIETTINIFNRSLYDAIKPSGQLHCWIRSIIATKLANTAKQWMQIFARYNSGTYNNQWSIVDYKLFKPNEKLPTNNLLWVLEQTPYALFKHFN</sequence>
<evidence type="ECO:0000256" key="7">
    <source>
        <dbReference type="RuleBase" id="RU364138"/>
    </source>
</evidence>
<organism evidence="8 9">
    <name type="scientific">Wuchereria bancrofti</name>
    <dbReference type="NCBI Taxonomy" id="6293"/>
    <lineage>
        <taxon>Eukaryota</taxon>
        <taxon>Metazoa</taxon>
        <taxon>Ecdysozoa</taxon>
        <taxon>Nematoda</taxon>
        <taxon>Chromadorea</taxon>
        <taxon>Rhabditida</taxon>
        <taxon>Spirurina</taxon>
        <taxon>Spiruromorpha</taxon>
        <taxon>Filarioidea</taxon>
        <taxon>Onchocercidae</taxon>
        <taxon>Wuchereria</taxon>
    </lineage>
</organism>
<keyword evidence="6" id="KW-0325">Glycoprotein</keyword>
<dbReference type="AlphaFoldDB" id="A0A3P7FS09"/>
<keyword evidence="3 7" id="KW-0378">Hydrolase</keyword>
<keyword evidence="4 7" id="KW-0442">Lipid degradation</keyword>
<protein>
    <recommendedName>
        <fullName evidence="7">Phospholipase B-like</fullName>
        <ecNumber evidence="7">3.1.1.-</ecNumber>
    </recommendedName>
</protein>
<evidence type="ECO:0000313" key="8">
    <source>
        <dbReference type="EMBL" id="VDM13372.1"/>
    </source>
</evidence>
<evidence type="ECO:0000256" key="6">
    <source>
        <dbReference type="ARBA" id="ARBA00023180"/>
    </source>
</evidence>
<dbReference type="PANTHER" id="PTHR12370">
    <property type="entry name" value="PHOSPHOLIPASE B-RELATED"/>
    <property type="match status" value="1"/>
</dbReference>
<dbReference type="Gene3D" id="3.60.60.30">
    <property type="match status" value="1"/>
</dbReference>
<dbReference type="InParanoid" id="A0A3P7FS09"/>
<dbReference type="GO" id="GO:0009395">
    <property type="term" value="P:phospholipid catabolic process"/>
    <property type="evidence" value="ECO:0007669"/>
    <property type="project" value="TreeGrafter"/>
</dbReference>
<evidence type="ECO:0000256" key="4">
    <source>
        <dbReference type="ARBA" id="ARBA00022963"/>
    </source>
</evidence>
<dbReference type="EC" id="3.1.1.-" evidence="7"/>
<dbReference type="Proteomes" id="UP000270924">
    <property type="component" value="Unassembled WGS sequence"/>
</dbReference>
<accession>A0A3P7FS09</accession>
<evidence type="ECO:0000256" key="2">
    <source>
        <dbReference type="ARBA" id="ARBA00022729"/>
    </source>
</evidence>
<proteinExistence type="inferred from homology"/>
<keyword evidence="9" id="KW-1185">Reference proteome</keyword>
<evidence type="ECO:0000256" key="1">
    <source>
        <dbReference type="ARBA" id="ARBA00007835"/>
    </source>
</evidence>
<dbReference type="PANTHER" id="PTHR12370:SF8">
    <property type="entry name" value="PHOSPHOLIPASE B-LIKE 3-RELATED"/>
    <property type="match status" value="1"/>
</dbReference>